<evidence type="ECO:0000256" key="4">
    <source>
        <dbReference type="ARBA" id="ARBA00023317"/>
    </source>
</evidence>
<evidence type="ECO:0000256" key="2">
    <source>
        <dbReference type="ARBA" id="ARBA00022688"/>
    </source>
</evidence>
<dbReference type="PANTHER" id="PTHR38683:SF1">
    <property type="entry name" value="CHORISMATE PYRUVATE-LYASE"/>
    <property type="match status" value="1"/>
</dbReference>
<keyword evidence="2" id="KW-0831">Ubiquinone biosynthesis</keyword>
<dbReference type="GO" id="GO:0005829">
    <property type="term" value="C:cytosol"/>
    <property type="evidence" value="ECO:0007669"/>
    <property type="project" value="TreeGrafter"/>
</dbReference>
<dbReference type="Proteomes" id="UP000254055">
    <property type="component" value="Unassembled WGS sequence"/>
</dbReference>
<proteinExistence type="predicted"/>
<dbReference type="InterPro" id="IPR028978">
    <property type="entry name" value="Chorismate_lyase_/UTRA_dom_sf"/>
</dbReference>
<evidence type="ECO:0000256" key="1">
    <source>
        <dbReference type="ARBA" id="ARBA00022490"/>
    </source>
</evidence>
<dbReference type="PANTHER" id="PTHR38683">
    <property type="entry name" value="CHORISMATE PYRUVATE-LYASE"/>
    <property type="match status" value="1"/>
</dbReference>
<protein>
    <submittedName>
        <fullName evidence="5">Putative 4-hydroxybenzoate synthetase</fullName>
    </submittedName>
</protein>
<dbReference type="GO" id="GO:0008813">
    <property type="term" value="F:chorismate lyase activity"/>
    <property type="evidence" value="ECO:0007669"/>
    <property type="project" value="InterPro"/>
</dbReference>
<dbReference type="EMBL" id="UGRS01000002">
    <property type="protein sequence ID" value="SUA44509.1"/>
    <property type="molecule type" value="Genomic_DNA"/>
</dbReference>
<dbReference type="Gene3D" id="3.40.1410.10">
    <property type="entry name" value="Chorismate lyase-like"/>
    <property type="match status" value="1"/>
</dbReference>
<keyword evidence="4" id="KW-0670">Pyruvate</keyword>
<dbReference type="Pfam" id="PF04345">
    <property type="entry name" value="Chor_lyase"/>
    <property type="match status" value="1"/>
</dbReference>
<organism evidence="5 6">
    <name type="scientific">Neisseria zoodegmatis</name>
    <dbReference type="NCBI Taxonomy" id="326523"/>
    <lineage>
        <taxon>Bacteria</taxon>
        <taxon>Pseudomonadati</taxon>
        <taxon>Pseudomonadota</taxon>
        <taxon>Betaproteobacteria</taxon>
        <taxon>Neisseriales</taxon>
        <taxon>Neisseriaceae</taxon>
        <taxon>Neisseria</taxon>
    </lineage>
</organism>
<evidence type="ECO:0000313" key="6">
    <source>
        <dbReference type="Proteomes" id="UP000254055"/>
    </source>
</evidence>
<evidence type="ECO:0000313" key="5">
    <source>
        <dbReference type="EMBL" id="SUA44509.1"/>
    </source>
</evidence>
<keyword evidence="1" id="KW-0963">Cytoplasm</keyword>
<dbReference type="AlphaFoldDB" id="A0A378WTP3"/>
<dbReference type="SUPFAM" id="SSF64288">
    <property type="entry name" value="Chorismate lyase-like"/>
    <property type="match status" value="1"/>
</dbReference>
<reference evidence="5 6" key="1">
    <citation type="submission" date="2018-06" db="EMBL/GenBank/DDBJ databases">
        <authorList>
            <consortium name="Pathogen Informatics"/>
            <person name="Doyle S."/>
        </authorList>
    </citation>
    <scope>NUCLEOTIDE SEQUENCE [LARGE SCALE GENOMIC DNA]</scope>
    <source>
        <strain evidence="5 6">NCTC12229</strain>
    </source>
</reference>
<name>A0A378WTP3_9NEIS</name>
<sequence>MYNTHFSHGLEHTPPDITGNMNNPLIWQPQLPETVLHSVSENAATLMQAQSLTAALRNTNHTFSVRLLRLGEDSFDPAFSDGLNPNDTDKWFSRDVLLCLNQTPVVWARSICRADADNWCGLLDCGTRPLGEKLFDGSLPLTRSPFEYTSPSQQHRLPGFDGHAFAARRSFFSWQQKTLGLAEYFLPGLQSFV</sequence>
<accession>A0A378WTP3</accession>
<keyword evidence="3" id="KW-0456">Lyase</keyword>
<dbReference type="RefSeq" id="WP_258553602.1">
    <property type="nucleotide sequence ID" value="NZ_UGRS01000002.1"/>
</dbReference>
<dbReference type="InterPro" id="IPR007440">
    <property type="entry name" value="Chorismate--pyruvate_lyase"/>
</dbReference>
<evidence type="ECO:0000256" key="3">
    <source>
        <dbReference type="ARBA" id="ARBA00023239"/>
    </source>
</evidence>
<gene>
    <name evidence="5" type="ORF">NCTC12229_02007</name>
</gene>
<dbReference type="GO" id="GO:0006744">
    <property type="term" value="P:ubiquinone biosynthetic process"/>
    <property type="evidence" value="ECO:0007669"/>
    <property type="project" value="UniProtKB-KW"/>
</dbReference>